<feature type="domain" description="Peptidase S11 D-Ala-D-Ala carboxypeptidase A C-terminal" evidence="18">
    <location>
        <begin position="305"/>
        <end position="395"/>
    </location>
</feature>
<dbReference type="OrthoDB" id="5291989at2"/>
<feature type="active site" description="Proton acceptor" evidence="13">
    <location>
        <position position="91"/>
    </location>
</feature>
<dbReference type="Proteomes" id="UP000263993">
    <property type="component" value="Unassembled WGS sequence"/>
</dbReference>
<feature type="region of interest" description="Disordered" evidence="16">
    <location>
        <begin position="31"/>
        <end position="59"/>
    </location>
</feature>
<proteinExistence type="inferred from homology"/>
<dbReference type="PRINTS" id="PR00725">
    <property type="entry name" value="DADACBPTASE1"/>
</dbReference>
<evidence type="ECO:0000256" key="9">
    <source>
        <dbReference type="ARBA" id="ARBA00022960"/>
    </source>
</evidence>
<dbReference type="InterPro" id="IPR018044">
    <property type="entry name" value="Peptidase_S11"/>
</dbReference>
<evidence type="ECO:0000256" key="10">
    <source>
        <dbReference type="ARBA" id="ARBA00022984"/>
    </source>
</evidence>
<comment type="pathway">
    <text evidence="2">Cell wall biogenesis; peptidoglycan biosynthesis.</text>
</comment>
<keyword evidence="10" id="KW-0573">Peptidoglycan synthesis</keyword>
<evidence type="ECO:0000256" key="17">
    <source>
        <dbReference type="SAM" id="SignalP"/>
    </source>
</evidence>
<dbReference type="Gene3D" id="2.60.410.10">
    <property type="entry name" value="D-Ala-D-Ala carboxypeptidase, C-terminal domain"/>
    <property type="match status" value="1"/>
</dbReference>
<dbReference type="GO" id="GO:0071555">
    <property type="term" value="P:cell wall organization"/>
    <property type="evidence" value="ECO:0007669"/>
    <property type="project" value="UniProtKB-KW"/>
</dbReference>
<dbReference type="PANTHER" id="PTHR21581:SF6">
    <property type="entry name" value="TRAFFICKING PROTEIN PARTICLE COMPLEX SUBUNIT 12"/>
    <property type="match status" value="1"/>
</dbReference>
<dbReference type="PANTHER" id="PTHR21581">
    <property type="entry name" value="D-ALANYL-D-ALANINE CARBOXYPEPTIDASE"/>
    <property type="match status" value="1"/>
</dbReference>
<dbReference type="InterPro" id="IPR012338">
    <property type="entry name" value="Beta-lactam/transpept-like"/>
</dbReference>
<evidence type="ECO:0000256" key="7">
    <source>
        <dbReference type="ARBA" id="ARBA00022729"/>
    </source>
</evidence>
<name>A0A371B0Y1_9BRAD</name>
<evidence type="ECO:0000256" key="14">
    <source>
        <dbReference type="PIRSR" id="PIRSR618044-2"/>
    </source>
</evidence>
<dbReference type="InterPro" id="IPR015956">
    <property type="entry name" value="Peniciliin-bd_prot_C_sf"/>
</dbReference>
<dbReference type="Pfam" id="PF07943">
    <property type="entry name" value="PBP5_C"/>
    <property type="match status" value="1"/>
</dbReference>
<dbReference type="EC" id="3.4.16.4" evidence="4"/>
<dbReference type="GO" id="GO:0009252">
    <property type="term" value="P:peptidoglycan biosynthetic process"/>
    <property type="evidence" value="ECO:0007669"/>
    <property type="project" value="UniProtKB-UniPathway"/>
</dbReference>
<evidence type="ECO:0000259" key="18">
    <source>
        <dbReference type="SMART" id="SM00936"/>
    </source>
</evidence>
<dbReference type="GO" id="GO:0006508">
    <property type="term" value="P:proteolysis"/>
    <property type="evidence" value="ECO:0007669"/>
    <property type="project" value="UniProtKB-KW"/>
</dbReference>
<organism evidence="19 20">
    <name type="scientific">Undibacter mobilis</name>
    <dbReference type="NCBI Taxonomy" id="2292256"/>
    <lineage>
        <taxon>Bacteria</taxon>
        <taxon>Pseudomonadati</taxon>
        <taxon>Pseudomonadota</taxon>
        <taxon>Alphaproteobacteria</taxon>
        <taxon>Hyphomicrobiales</taxon>
        <taxon>Nitrobacteraceae</taxon>
        <taxon>Undibacter</taxon>
    </lineage>
</organism>
<keyword evidence="8" id="KW-0378">Hydrolase</keyword>
<feature type="signal peptide" evidence="17">
    <location>
        <begin position="1"/>
        <end position="28"/>
    </location>
</feature>
<feature type="compositionally biased region" description="Basic and acidic residues" evidence="16">
    <location>
        <begin position="47"/>
        <end position="57"/>
    </location>
</feature>
<feature type="active site" evidence="13">
    <location>
        <position position="153"/>
    </location>
</feature>
<keyword evidence="20" id="KW-1185">Reference proteome</keyword>
<sequence>MTAFRTNKFVGAAIAALFAAAVCAPAFAATKAHRPGSGHKPASGLANKKDPAKKDEPPINAKHAILIDAENGSVLFERDPDVMIYPASLAKLMTAEYVFNELKQGRLNLNDEFPVSENAWRKGGAPSRTSTMFAALHSRIPVDALIHGMIIQSANDACIVLAEGISGTEAEFARKLTERARVIGLEKSTFANSNGLPDPGTQVTTRELGLLARHIVVTYPELYKIYGQRDFTWNKIKQPNRNPLLPLEIGADGMKTGFTKEAGYGLVGSAVQNGTRLIAVVNGLGSPKERADDGKRLLEWGFKNFDHRILFAEGQIIGTAKIYGGAEGSVPLLAPGQVQVMMPKSGGDRLIARIVYNGPVAAPVKKDQPIGVLRVWRNDKVILNVPLKAAEAVAQGSLSQRAVDAAAELVIGVFRAGAQKL</sequence>
<keyword evidence="9" id="KW-0133">Cell shape</keyword>
<dbReference type="SUPFAM" id="SSF69189">
    <property type="entry name" value="Penicillin-binding protein associated domain"/>
    <property type="match status" value="1"/>
</dbReference>
<comment type="similarity">
    <text evidence="3 15">Belongs to the peptidase S11 family.</text>
</comment>
<feature type="active site" description="Acyl-ester intermediate" evidence="13">
    <location>
        <position position="88"/>
    </location>
</feature>
<dbReference type="UniPathway" id="UPA00219"/>
<dbReference type="Pfam" id="PF00768">
    <property type="entry name" value="Peptidase_S11"/>
    <property type="match status" value="1"/>
</dbReference>
<dbReference type="RefSeq" id="WP_115518691.1">
    <property type="nucleotide sequence ID" value="NZ_QRGO01000003.1"/>
</dbReference>
<evidence type="ECO:0000256" key="6">
    <source>
        <dbReference type="ARBA" id="ARBA00022670"/>
    </source>
</evidence>
<dbReference type="SMART" id="SM00936">
    <property type="entry name" value="PBP5_C"/>
    <property type="match status" value="1"/>
</dbReference>
<evidence type="ECO:0000256" key="1">
    <source>
        <dbReference type="ARBA" id="ARBA00003217"/>
    </source>
</evidence>
<keyword evidence="5 19" id="KW-0121">Carboxypeptidase</keyword>
<comment type="function">
    <text evidence="1">Removes C-terminal D-alanyl residues from sugar-peptide cell wall precursors.</text>
</comment>
<evidence type="ECO:0000256" key="11">
    <source>
        <dbReference type="ARBA" id="ARBA00023316"/>
    </source>
</evidence>
<evidence type="ECO:0000256" key="12">
    <source>
        <dbReference type="ARBA" id="ARBA00034000"/>
    </source>
</evidence>
<evidence type="ECO:0000256" key="13">
    <source>
        <dbReference type="PIRSR" id="PIRSR618044-1"/>
    </source>
</evidence>
<keyword evidence="11" id="KW-0961">Cell wall biogenesis/degradation</keyword>
<dbReference type="SUPFAM" id="SSF56601">
    <property type="entry name" value="beta-lactamase/transpeptidase-like"/>
    <property type="match status" value="1"/>
</dbReference>
<dbReference type="AlphaFoldDB" id="A0A371B0Y1"/>
<dbReference type="InterPro" id="IPR012907">
    <property type="entry name" value="Peptidase_S11_C"/>
</dbReference>
<comment type="caution">
    <text evidence="19">The sequence shown here is derived from an EMBL/GenBank/DDBJ whole genome shotgun (WGS) entry which is preliminary data.</text>
</comment>
<evidence type="ECO:0000313" key="20">
    <source>
        <dbReference type="Proteomes" id="UP000263993"/>
    </source>
</evidence>
<evidence type="ECO:0000256" key="2">
    <source>
        <dbReference type="ARBA" id="ARBA00004752"/>
    </source>
</evidence>
<protein>
    <recommendedName>
        <fullName evidence="4">serine-type D-Ala-D-Ala carboxypeptidase</fullName>
        <ecNumber evidence="4">3.4.16.4</ecNumber>
    </recommendedName>
</protein>
<dbReference type="GO" id="GO:0008360">
    <property type="term" value="P:regulation of cell shape"/>
    <property type="evidence" value="ECO:0007669"/>
    <property type="project" value="UniProtKB-KW"/>
</dbReference>
<gene>
    <name evidence="19" type="ORF">DXH78_18240</name>
</gene>
<feature type="binding site" evidence="14">
    <location>
        <position position="255"/>
    </location>
    <ligand>
        <name>substrate</name>
    </ligand>
</feature>
<dbReference type="EMBL" id="QRGO01000003">
    <property type="protein sequence ID" value="RDV01174.1"/>
    <property type="molecule type" value="Genomic_DNA"/>
</dbReference>
<comment type="catalytic activity">
    <reaction evidence="12">
        <text>Preferential cleavage: (Ac)2-L-Lys-D-Ala-|-D-Ala. Also transpeptidation of peptidyl-alanyl moieties that are N-acyl substituents of D-alanine.</text>
        <dbReference type="EC" id="3.4.16.4"/>
    </reaction>
</comment>
<dbReference type="GO" id="GO:0009002">
    <property type="term" value="F:serine-type D-Ala-D-Ala carboxypeptidase activity"/>
    <property type="evidence" value="ECO:0007669"/>
    <property type="project" value="UniProtKB-EC"/>
</dbReference>
<feature type="chain" id="PRO_5016587881" description="serine-type D-Ala-D-Ala carboxypeptidase" evidence="17">
    <location>
        <begin position="29"/>
        <end position="421"/>
    </location>
</feature>
<evidence type="ECO:0000256" key="3">
    <source>
        <dbReference type="ARBA" id="ARBA00007164"/>
    </source>
</evidence>
<evidence type="ECO:0000256" key="15">
    <source>
        <dbReference type="RuleBase" id="RU004016"/>
    </source>
</evidence>
<dbReference type="Gene3D" id="3.40.710.10">
    <property type="entry name" value="DD-peptidase/beta-lactamase superfamily"/>
    <property type="match status" value="1"/>
</dbReference>
<reference evidence="20" key="1">
    <citation type="submission" date="2018-08" db="EMBL/GenBank/DDBJ databases">
        <authorList>
            <person name="Kim S.-J."/>
            <person name="Jung G.-Y."/>
        </authorList>
    </citation>
    <scope>NUCLEOTIDE SEQUENCE [LARGE SCALE GENOMIC DNA]</scope>
    <source>
        <strain evidence="20">GY_H</strain>
    </source>
</reference>
<evidence type="ECO:0000313" key="19">
    <source>
        <dbReference type="EMBL" id="RDV01174.1"/>
    </source>
</evidence>
<dbReference type="InterPro" id="IPR037167">
    <property type="entry name" value="Peptidase_S11_C_sf"/>
</dbReference>
<evidence type="ECO:0000256" key="8">
    <source>
        <dbReference type="ARBA" id="ARBA00022801"/>
    </source>
</evidence>
<evidence type="ECO:0000256" key="16">
    <source>
        <dbReference type="SAM" id="MobiDB-lite"/>
    </source>
</evidence>
<dbReference type="InterPro" id="IPR001967">
    <property type="entry name" value="Peptidase_S11_N"/>
</dbReference>
<keyword evidence="6" id="KW-0645">Protease</keyword>
<accession>A0A371B0Y1</accession>
<keyword evidence="7 17" id="KW-0732">Signal</keyword>
<evidence type="ECO:0000256" key="5">
    <source>
        <dbReference type="ARBA" id="ARBA00022645"/>
    </source>
</evidence>
<evidence type="ECO:0000256" key="4">
    <source>
        <dbReference type="ARBA" id="ARBA00012448"/>
    </source>
</evidence>